<dbReference type="PRINTS" id="PR00690">
    <property type="entry name" value="ADHESNFAMILY"/>
</dbReference>
<reference evidence="9" key="1">
    <citation type="journal article" date="2019" name="Int. J. Syst. Evol. Microbiol.">
        <title>The Global Catalogue of Microorganisms (GCM) 10K type strain sequencing project: providing services to taxonomists for standard genome sequencing and annotation.</title>
        <authorList>
            <consortium name="The Broad Institute Genomics Platform"/>
            <consortium name="The Broad Institute Genome Sequencing Center for Infectious Disease"/>
            <person name="Wu L."/>
            <person name="Ma J."/>
        </authorList>
    </citation>
    <scope>NUCLEOTIDE SEQUENCE [LARGE SCALE GENOMIC DNA]</scope>
    <source>
        <strain evidence="9">KCTC 15012</strain>
    </source>
</reference>
<organism evidence="8 9">
    <name type="scientific">Phaeospirillum tilakii</name>
    <dbReference type="NCBI Taxonomy" id="741673"/>
    <lineage>
        <taxon>Bacteria</taxon>
        <taxon>Pseudomonadati</taxon>
        <taxon>Pseudomonadota</taxon>
        <taxon>Alphaproteobacteria</taxon>
        <taxon>Rhodospirillales</taxon>
        <taxon>Rhodospirillaceae</taxon>
        <taxon>Phaeospirillum</taxon>
    </lineage>
</organism>
<evidence type="ECO:0000256" key="1">
    <source>
        <dbReference type="ARBA" id="ARBA00004196"/>
    </source>
</evidence>
<feature type="signal peptide" evidence="7">
    <location>
        <begin position="1"/>
        <end position="24"/>
    </location>
</feature>
<dbReference type="InterPro" id="IPR006127">
    <property type="entry name" value="ZnuA-like"/>
</dbReference>
<evidence type="ECO:0000256" key="4">
    <source>
        <dbReference type="ARBA" id="ARBA00022723"/>
    </source>
</evidence>
<evidence type="ECO:0000256" key="6">
    <source>
        <dbReference type="RuleBase" id="RU003512"/>
    </source>
</evidence>
<evidence type="ECO:0000256" key="7">
    <source>
        <dbReference type="SAM" id="SignalP"/>
    </source>
</evidence>
<dbReference type="EMBL" id="JBHUIY010000002">
    <property type="protein sequence ID" value="MFD2232579.1"/>
    <property type="molecule type" value="Genomic_DNA"/>
</dbReference>
<comment type="similarity">
    <text evidence="2 6">Belongs to the bacterial solute-binding protein 9 family.</text>
</comment>
<keyword evidence="5 7" id="KW-0732">Signal</keyword>
<protein>
    <submittedName>
        <fullName evidence="8">Metal ABC transporter solute-binding protein, Zn/Mn family</fullName>
    </submittedName>
</protein>
<dbReference type="PANTHER" id="PTHR42953:SF1">
    <property type="entry name" value="METAL-BINDING PROTEIN HI_0362-RELATED"/>
    <property type="match status" value="1"/>
</dbReference>
<evidence type="ECO:0000313" key="9">
    <source>
        <dbReference type="Proteomes" id="UP001597296"/>
    </source>
</evidence>
<evidence type="ECO:0000313" key="8">
    <source>
        <dbReference type="EMBL" id="MFD2232579.1"/>
    </source>
</evidence>
<evidence type="ECO:0000256" key="3">
    <source>
        <dbReference type="ARBA" id="ARBA00022448"/>
    </source>
</evidence>
<dbReference type="Proteomes" id="UP001597296">
    <property type="component" value="Unassembled WGS sequence"/>
</dbReference>
<gene>
    <name evidence="8" type="ORF">ACFSNB_02050</name>
</gene>
<sequence>MLRRGMVLAVLLLALVGGSAAAQARPLKVVATFSILAGITQDIAGPAAEVVALVGPDGDAHLFEPSPANVKALSEADLVVANGLGLEPWLDRLVAAAGARGKLVLASAGVTPRMEDRAADPHAWQDLANGRRYAANIAQALAAAAPEQGAAITARAAAYDHRLDQLDGWVRAQIATLPVAQRRIITTHDAFGYFGQAYGVTLLAAQGLSTEAEPTSRDVARLVRQIKQAKVRAVFLENMSDPRLIRALAHDAGAVVGGTLYADALSAADGPAPSYEAMFRHNVAVLVAAMAKN</sequence>
<dbReference type="InterPro" id="IPR050492">
    <property type="entry name" value="Bact_metal-bind_prot9"/>
</dbReference>
<evidence type="ECO:0000256" key="5">
    <source>
        <dbReference type="ARBA" id="ARBA00022729"/>
    </source>
</evidence>
<dbReference type="InterPro" id="IPR006129">
    <property type="entry name" value="AdhesinB"/>
</dbReference>
<keyword evidence="9" id="KW-1185">Reference proteome</keyword>
<comment type="caution">
    <text evidence="8">The sequence shown here is derived from an EMBL/GenBank/DDBJ whole genome shotgun (WGS) entry which is preliminary data.</text>
</comment>
<feature type="chain" id="PRO_5045615702" evidence="7">
    <location>
        <begin position="25"/>
        <end position="293"/>
    </location>
</feature>
<dbReference type="Gene3D" id="3.40.50.1980">
    <property type="entry name" value="Nitrogenase molybdenum iron protein domain"/>
    <property type="match status" value="2"/>
</dbReference>
<dbReference type="PANTHER" id="PTHR42953">
    <property type="entry name" value="HIGH-AFFINITY ZINC UPTAKE SYSTEM PROTEIN ZNUA-RELATED"/>
    <property type="match status" value="1"/>
</dbReference>
<dbReference type="PRINTS" id="PR00691">
    <property type="entry name" value="ADHESINB"/>
</dbReference>
<comment type="subcellular location">
    <subcellularLocation>
        <location evidence="1">Cell envelope</location>
    </subcellularLocation>
</comment>
<accession>A0ABW5C5F0</accession>
<name>A0ABW5C5F0_9PROT</name>
<proteinExistence type="inferred from homology"/>
<dbReference type="RefSeq" id="WP_377314011.1">
    <property type="nucleotide sequence ID" value="NZ_JBHUIY010000002.1"/>
</dbReference>
<keyword evidence="4" id="KW-0479">Metal-binding</keyword>
<dbReference type="InterPro" id="IPR006128">
    <property type="entry name" value="Lipoprotein_PsaA-like"/>
</dbReference>
<evidence type="ECO:0000256" key="2">
    <source>
        <dbReference type="ARBA" id="ARBA00011028"/>
    </source>
</evidence>
<dbReference type="Pfam" id="PF01297">
    <property type="entry name" value="ZnuA"/>
    <property type="match status" value="1"/>
</dbReference>
<dbReference type="SUPFAM" id="SSF53807">
    <property type="entry name" value="Helical backbone' metal receptor"/>
    <property type="match status" value="1"/>
</dbReference>
<keyword evidence="3 6" id="KW-0813">Transport</keyword>